<name>A0A518D2S5_9BACT</name>
<dbReference type="InterPro" id="IPR036227">
    <property type="entry name" value="Ribosomal_uL15/eL18_sf"/>
</dbReference>
<dbReference type="GO" id="GO:0019843">
    <property type="term" value="F:rRNA binding"/>
    <property type="evidence" value="ECO:0007669"/>
    <property type="project" value="UniProtKB-UniRule"/>
</dbReference>
<gene>
    <name evidence="4 8" type="primary">rplO</name>
    <name evidence="8" type="ORF">Pla163_29130</name>
</gene>
<dbReference type="GO" id="GO:0003735">
    <property type="term" value="F:structural constituent of ribosome"/>
    <property type="evidence" value="ECO:0007669"/>
    <property type="project" value="InterPro"/>
</dbReference>
<dbReference type="RefSeq" id="WP_145189774.1">
    <property type="nucleotide sequence ID" value="NZ_CP036290.1"/>
</dbReference>
<comment type="function">
    <text evidence="4">Binds to the 23S rRNA.</text>
</comment>
<feature type="domain" description="Large ribosomal subunit protein uL15/eL18" evidence="7">
    <location>
        <begin position="77"/>
        <end position="145"/>
    </location>
</feature>
<reference evidence="8 9" key="1">
    <citation type="submission" date="2019-02" db="EMBL/GenBank/DDBJ databases">
        <title>Deep-cultivation of Planctomycetes and their phenomic and genomic characterization uncovers novel biology.</title>
        <authorList>
            <person name="Wiegand S."/>
            <person name="Jogler M."/>
            <person name="Boedeker C."/>
            <person name="Pinto D."/>
            <person name="Vollmers J."/>
            <person name="Rivas-Marin E."/>
            <person name="Kohn T."/>
            <person name="Peeters S.H."/>
            <person name="Heuer A."/>
            <person name="Rast P."/>
            <person name="Oberbeckmann S."/>
            <person name="Bunk B."/>
            <person name="Jeske O."/>
            <person name="Meyerdierks A."/>
            <person name="Storesund J.E."/>
            <person name="Kallscheuer N."/>
            <person name="Luecker S."/>
            <person name="Lage O.M."/>
            <person name="Pohl T."/>
            <person name="Merkel B.J."/>
            <person name="Hornburger P."/>
            <person name="Mueller R.-W."/>
            <person name="Bruemmer F."/>
            <person name="Labrenz M."/>
            <person name="Spormann A.M."/>
            <person name="Op den Camp H."/>
            <person name="Overmann J."/>
            <person name="Amann R."/>
            <person name="Jetten M.S.M."/>
            <person name="Mascher T."/>
            <person name="Medema M.H."/>
            <person name="Devos D.P."/>
            <person name="Kaster A.-K."/>
            <person name="Ovreas L."/>
            <person name="Rohde M."/>
            <person name="Galperin M.Y."/>
            <person name="Jogler C."/>
        </authorList>
    </citation>
    <scope>NUCLEOTIDE SEQUENCE [LARGE SCALE GENOMIC DNA]</scope>
    <source>
        <strain evidence="8 9">Pla163</strain>
    </source>
</reference>
<keyword evidence="2 4" id="KW-0689">Ribosomal protein</keyword>
<dbReference type="EMBL" id="CP036290">
    <property type="protein sequence ID" value="QDU85776.1"/>
    <property type="molecule type" value="Genomic_DNA"/>
</dbReference>
<evidence type="ECO:0000256" key="6">
    <source>
        <dbReference type="SAM" id="MobiDB-lite"/>
    </source>
</evidence>
<dbReference type="InterPro" id="IPR001196">
    <property type="entry name" value="Ribosomal_uL15_CS"/>
</dbReference>
<dbReference type="InterPro" id="IPR021131">
    <property type="entry name" value="Ribosomal_uL15/eL18"/>
</dbReference>
<proteinExistence type="inferred from homology"/>
<dbReference type="HAMAP" id="MF_01341">
    <property type="entry name" value="Ribosomal_uL15"/>
    <property type="match status" value="1"/>
</dbReference>
<dbReference type="PANTHER" id="PTHR12934">
    <property type="entry name" value="50S RIBOSOMAL PROTEIN L15"/>
    <property type="match status" value="1"/>
</dbReference>
<dbReference type="Gene3D" id="3.100.10.10">
    <property type="match status" value="1"/>
</dbReference>
<dbReference type="GO" id="GO:0022625">
    <property type="term" value="C:cytosolic large ribosomal subunit"/>
    <property type="evidence" value="ECO:0007669"/>
    <property type="project" value="TreeGrafter"/>
</dbReference>
<dbReference type="PANTHER" id="PTHR12934:SF11">
    <property type="entry name" value="LARGE RIBOSOMAL SUBUNIT PROTEIN UL15M"/>
    <property type="match status" value="1"/>
</dbReference>
<accession>A0A518D2S5</accession>
<dbReference type="NCBIfam" id="TIGR01071">
    <property type="entry name" value="rplO_bact"/>
    <property type="match status" value="1"/>
</dbReference>
<keyword evidence="4" id="KW-0699">rRNA-binding</keyword>
<evidence type="ECO:0000256" key="2">
    <source>
        <dbReference type="ARBA" id="ARBA00022980"/>
    </source>
</evidence>
<keyword evidence="9" id="KW-1185">Reference proteome</keyword>
<evidence type="ECO:0000256" key="1">
    <source>
        <dbReference type="ARBA" id="ARBA00007320"/>
    </source>
</evidence>
<evidence type="ECO:0000256" key="3">
    <source>
        <dbReference type="ARBA" id="ARBA00023274"/>
    </source>
</evidence>
<sequence length="163" mass="17320">MDIKTVTAKGTKHAKSMRVGRGTGSGKGKTCGRGHKGRGARSGASRRAGYEGGQMPLYRRLPKRGFTNARFRKDYTVVNVSVLESFEAGATIDLAAVLEAGLASMNTPLLKVLGNGELNKAVTVRAQKFSQSAIEKIQKAGGTVVVLDERGRELEPSKDGADE</sequence>
<dbReference type="AlphaFoldDB" id="A0A518D2S5"/>
<comment type="similarity">
    <text evidence="1 4 5">Belongs to the universal ribosomal protein uL15 family.</text>
</comment>
<feature type="compositionally biased region" description="Basic residues" evidence="6">
    <location>
        <begin position="30"/>
        <end position="39"/>
    </location>
</feature>
<dbReference type="OrthoDB" id="9810293at2"/>
<dbReference type="PROSITE" id="PS00475">
    <property type="entry name" value="RIBOSOMAL_L15"/>
    <property type="match status" value="1"/>
</dbReference>
<evidence type="ECO:0000313" key="9">
    <source>
        <dbReference type="Proteomes" id="UP000319342"/>
    </source>
</evidence>
<dbReference type="SUPFAM" id="SSF52080">
    <property type="entry name" value="Ribosomal proteins L15p and L18e"/>
    <property type="match status" value="1"/>
</dbReference>
<evidence type="ECO:0000256" key="4">
    <source>
        <dbReference type="HAMAP-Rule" id="MF_01341"/>
    </source>
</evidence>
<dbReference type="GO" id="GO:0006412">
    <property type="term" value="P:translation"/>
    <property type="evidence" value="ECO:0007669"/>
    <property type="project" value="UniProtKB-UniRule"/>
</dbReference>
<organism evidence="8 9">
    <name type="scientific">Rohdeia mirabilis</name>
    <dbReference type="NCBI Taxonomy" id="2528008"/>
    <lineage>
        <taxon>Bacteria</taxon>
        <taxon>Pseudomonadati</taxon>
        <taxon>Planctomycetota</taxon>
        <taxon>Planctomycetia</taxon>
        <taxon>Planctomycetia incertae sedis</taxon>
        <taxon>Rohdeia</taxon>
    </lineage>
</organism>
<keyword evidence="4" id="KW-0694">RNA-binding</keyword>
<dbReference type="Proteomes" id="UP000319342">
    <property type="component" value="Chromosome"/>
</dbReference>
<dbReference type="Pfam" id="PF00828">
    <property type="entry name" value="Ribosomal_L27A"/>
    <property type="match status" value="1"/>
</dbReference>
<comment type="subunit">
    <text evidence="4">Part of the 50S ribosomal subunit.</text>
</comment>
<evidence type="ECO:0000313" key="8">
    <source>
        <dbReference type="EMBL" id="QDU85776.1"/>
    </source>
</evidence>
<protein>
    <recommendedName>
        <fullName evidence="4">Large ribosomal subunit protein uL15</fullName>
    </recommendedName>
</protein>
<evidence type="ECO:0000256" key="5">
    <source>
        <dbReference type="RuleBase" id="RU003888"/>
    </source>
</evidence>
<feature type="region of interest" description="Disordered" evidence="6">
    <location>
        <begin position="1"/>
        <end position="53"/>
    </location>
</feature>
<keyword evidence="3 4" id="KW-0687">Ribonucleoprotein</keyword>
<dbReference type="InterPro" id="IPR005749">
    <property type="entry name" value="Ribosomal_uL15_bac-type"/>
</dbReference>
<evidence type="ECO:0000259" key="7">
    <source>
        <dbReference type="Pfam" id="PF00828"/>
    </source>
</evidence>
<dbReference type="InterPro" id="IPR030878">
    <property type="entry name" value="Ribosomal_uL15"/>
</dbReference>